<proteinExistence type="predicted"/>
<comment type="caution">
    <text evidence="1">The sequence shown here is derived from an EMBL/GenBank/DDBJ whole genome shotgun (WGS) entry which is preliminary data.</text>
</comment>
<reference evidence="1 2" key="1">
    <citation type="submission" date="2018-05" db="EMBL/GenBank/DDBJ databases">
        <title>Draft genome sequence of Streptococcus panodentis CCUG 70867T.</title>
        <authorList>
            <person name="Salva-Serra F."/>
            <person name="Mendez V."/>
            <person name="Jaen-Luchoro D."/>
            <person name="Gonzales-Siles L."/>
            <person name="Karlsson R."/>
            <person name="Engstrom-Jakobsson H."/>
            <person name="Busquets A."/>
            <person name="Gomila M."/>
            <person name="Pineiro-Iglesias B."/>
            <person name="Bennasar-Figueras A."/>
            <person name="Seeger M."/>
            <person name="Moore E."/>
        </authorList>
    </citation>
    <scope>NUCLEOTIDE SEQUENCE [LARGE SCALE GENOMIC DNA]</scope>
    <source>
        <strain evidence="1 2">CCUG 70867</strain>
    </source>
</reference>
<sequence length="42" mass="4903">MEDLIKKIEQFLSFSDEKLEELSEKNQALKLEENPKERGGHA</sequence>
<dbReference type="NCBIfam" id="NF040896">
    <property type="entry name" value="SP_0009_fam"/>
    <property type="match status" value="1"/>
</dbReference>
<evidence type="ECO:0008006" key="3">
    <source>
        <dbReference type="Google" id="ProtNLM"/>
    </source>
</evidence>
<evidence type="ECO:0000313" key="1">
    <source>
        <dbReference type="EMBL" id="MBP2620220.1"/>
    </source>
</evidence>
<name>A0ABS5AUR2_9STRE</name>
<keyword evidence="2" id="KW-1185">Reference proteome</keyword>
<protein>
    <recommendedName>
        <fullName evidence="3">Extracellular protein</fullName>
    </recommendedName>
</protein>
<dbReference type="InterPro" id="IPR049819">
    <property type="entry name" value="SP_0009-like"/>
</dbReference>
<organism evidence="1 2">
    <name type="scientific">Streptococcus panodentis</name>
    <dbReference type="NCBI Taxonomy" id="1581472"/>
    <lineage>
        <taxon>Bacteria</taxon>
        <taxon>Bacillati</taxon>
        <taxon>Bacillota</taxon>
        <taxon>Bacilli</taxon>
        <taxon>Lactobacillales</taxon>
        <taxon>Streptococcaceae</taxon>
        <taxon>Streptococcus</taxon>
    </lineage>
</organism>
<evidence type="ECO:0000313" key="2">
    <source>
        <dbReference type="Proteomes" id="UP001519349"/>
    </source>
</evidence>
<dbReference type="EMBL" id="QFAY01000004">
    <property type="protein sequence ID" value="MBP2620220.1"/>
    <property type="molecule type" value="Genomic_DNA"/>
</dbReference>
<accession>A0ABS5AUR2</accession>
<dbReference type="RefSeq" id="WP_275945955.1">
    <property type="nucleotide sequence ID" value="NZ_QFAY01000004.1"/>
</dbReference>
<gene>
    <name evidence="1" type="ORF">DHL47_02510</name>
</gene>
<dbReference type="Proteomes" id="UP001519349">
    <property type="component" value="Unassembled WGS sequence"/>
</dbReference>